<proteinExistence type="predicted"/>
<dbReference type="EMBL" id="QWKX01000026">
    <property type="protein sequence ID" value="RIH77453.1"/>
    <property type="molecule type" value="Genomic_DNA"/>
</dbReference>
<protein>
    <recommendedName>
        <fullName evidence="3">Lipoprotein</fullName>
    </recommendedName>
</protein>
<evidence type="ECO:0000313" key="1">
    <source>
        <dbReference type="EMBL" id="RIH77453.1"/>
    </source>
</evidence>
<dbReference type="PROSITE" id="PS51257">
    <property type="entry name" value="PROKAR_LIPOPROTEIN"/>
    <property type="match status" value="1"/>
</dbReference>
<evidence type="ECO:0000313" key="2">
    <source>
        <dbReference type="Proteomes" id="UP000266089"/>
    </source>
</evidence>
<dbReference type="AlphaFoldDB" id="A0A399E1P9"/>
<accession>A0A399E1P9</accession>
<dbReference type="Proteomes" id="UP000266089">
    <property type="component" value="Unassembled WGS sequence"/>
</dbReference>
<dbReference type="RefSeq" id="WP_027887951.1">
    <property type="nucleotide sequence ID" value="NZ_JBHSXZ010000036.1"/>
</dbReference>
<gene>
    <name evidence="1" type="ORF">Mcate_01312</name>
</gene>
<organism evidence="1 2">
    <name type="scientific">Meiothermus taiwanensis</name>
    <dbReference type="NCBI Taxonomy" id="172827"/>
    <lineage>
        <taxon>Bacteria</taxon>
        <taxon>Thermotogati</taxon>
        <taxon>Deinococcota</taxon>
        <taxon>Deinococci</taxon>
        <taxon>Thermales</taxon>
        <taxon>Thermaceae</taxon>
        <taxon>Meiothermus</taxon>
    </lineage>
</organism>
<dbReference type="OrthoDB" id="25982at2"/>
<comment type="caution">
    <text evidence="1">The sequence shown here is derived from an EMBL/GenBank/DDBJ whole genome shotgun (WGS) entry which is preliminary data.</text>
</comment>
<reference evidence="1 2" key="1">
    <citation type="submission" date="2018-08" db="EMBL/GenBank/DDBJ databases">
        <title>Meiothermus cateniformans JCM 15151 genome sequencing project.</title>
        <authorList>
            <person name="Da Costa M.S."/>
            <person name="Albuquerque L."/>
            <person name="Raposo P."/>
            <person name="Froufe H.J.C."/>
            <person name="Barroso C.S."/>
            <person name="Egas C."/>
        </authorList>
    </citation>
    <scope>NUCLEOTIDE SEQUENCE [LARGE SCALE GENOMIC DNA]</scope>
    <source>
        <strain evidence="1 2">JCM 15151</strain>
    </source>
</reference>
<name>A0A399E1P9_9DEIN</name>
<sequence length="188" mass="21574">MRYILALFALWLAACTPTYLGSVPYYPYNLDDFPVFTSPAGQPLYGLRRYEERRWTAVARRPVGVFDFSITLELGGRLWPRPPFPNPVETCRFGGSDERPAAVRLVLLEAPPGFDVGLQEASYKLSCGRLERDPEGFEVLRYATWLEVLYRFEIPLVAPGTYGLRWQLWEGERMLAEEGRRFTLTAGR</sequence>
<evidence type="ECO:0008006" key="3">
    <source>
        <dbReference type="Google" id="ProtNLM"/>
    </source>
</evidence>